<reference evidence="3 4" key="1">
    <citation type="submission" date="2017-09" db="EMBL/GenBank/DDBJ databases">
        <authorList>
            <person name="Ehlers B."/>
            <person name="Leendertz F.H."/>
        </authorList>
    </citation>
    <scope>NUCLEOTIDE SEQUENCE [LARGE SCALE GENOMIC DNA]</scope>
    <source>
        <strain evidence="3 4">DSM 27208</strain>
    </source>
</reference>
<name>A0A285NXY5_NATPI</name>
<protein>
    <submittedName>
        <fullName evidence="3">Outer membrane protein assembly factor BamB, contains PQQ-like beta-propeller repeat</fullName>
    </submittedName>
</protein>
<dbReference type="InterPro" id="IPR006311">
    <property type="entry name" value="TAT_signal"/>
</dbReference>
<keyword evidence="4" id="KW-1185">Reference proteome</keyword>
<dbReference type="Gene3D" id="2.40.128.630">
    <property type="match status" value="2"/>
</dbReference>
<evidence type="ECO:0000313" key="3">
    <source>
        <dbReference type="EMBL" id="SNZ12746.1"/>
    </source>
</evidence>
<dbReference type="SUPFAM" id="SSF50998">
    <property type="entry name" value="Quinoprotein alcohol dehydrogenase-like"/>
    <property type="match status" value="2"/>
</dbReference>
<dbReference type="PROSITE" id="PS51257">
    <property type="entry name" value="PROKAR_LIPOPROTEIN"/>
    <property type="match status" value="1"/>
</dbReference>
<dbReference type="InterPro" id="IPR015943">
    <property type="entry name" value="WD40/YVTN_repeat-like_dom_sf"/>
</dbReference>
<dbReference type="Gene3D" id="2.130.10.10">
    <property type="entry name" value="YVTN repeat-like/Quinoprotein amine dehydrogenase"/>
    <property type="match status" value="1"/>
</dbReference>
<feature type="compositionally biased region" description="Acidic residues" evidence="1">
    <location>
        <begin position="49"/>
        <end position="62"/>
    </location>
</feature>
<dbReference type="InterPro" id="IPR018391">
    <property type="entry name" value="PQQ_b-propeller_rpt"/>
</dbReference>
<organism evidence="3 4">
    <name type="scientific">Natronoarchaeum philippinense</name>
    <dbReference type="NCBI Taxonomy" id="558529"/>
    <lineage>
        <taxon>Archaea</taxon>
        <taxon>Methanobacteriati</taxon>
        <taxon>Methanobacteriota</taxon>
        <taxon>Stenosarchaea group</taxon>
        <taxon>Halobacteria</taxon>
        <taxon>Halobacteriales</taxon>
        <taxon>Natronoarchaeaceae</taxon>
    </lineage>
</organism>
<dbReference type="SMART" id="SM00564">
    <property type="entry name" value="PQQ"/>
    <property type="match status" value="7"/>
</dbReference>
<dbReference type="RefSeq" id="WP_097008825.1">
    <property type="nucleotide sequence ID" value="NZ_OBEJ01000002.1"/>
</dbReference>
<dbReference type="AlphaFoldDB" id="A0A285NXY5"/>
<feature type="region of interest" description="Disordered" evidence="1">
    <location>
        <begin position="29"/>
        <end position="76"/>
    </location>
</feature>
<dbReference type="EMBL" id="OBEJ01000002">
    <property type="protein sequence ID" value="SNZ12746.1"/>
    <property type="molecule type" value="Genomic_DNA"/>
</dbReference>
<feature type="compositionally biased region" description="Low complexity" evidence="1">
    <location>
        <begin position="32"/>
        <end position="48"/>
    </location>
</feature>
<feature type="domain" description="Pyrrolo-quinoline quinone repeat" evidence="2">
    <location>
        <begin position="247"/>
        <end position="372"/>
    </location>
</feature>
<dbReference type="PANTHER" id="PTHR34512:SF30">
    <property type="entry name" value="OUTER MEMBRANE PROTEIN ASSEMBLY FACTOR BAMB"/>
    <property type="match status" value="1"/>
</dbReference>
<dbReference type="OrthoDB" id="145878at2157"/>
<dbReference type="Pfam" id="PF13360">
    <property type="entry name" value="PQQ_2"/>
    <property type="match status" value="2"/>
</dbReference>
<dbReference type="PANTHER" id="PTHR34512">
    <property type="entry name" value="CELL SURFACE PROTEIN"/>
    <property type="match status" value="1"/>
</dbReference>
<proteinExistence type="predicted"/>
<sequence>MSRLSKDENELSRRRILSGSAVTALALLAGCTSSEDSPTSGTPTPTSEEPTETPDAGGDETTDPTARTIEGPINDVPLFGYTQARTGARPDQSGPTSGVEIYWSADLNGNAASAPTVKEGTVFVGTNQGTGSDSGHRYAFDARNGSNEWTVKGGPVWTPPTVGEDVVYFQDPILTAVNIADGSKLWEFNTHTASTTPLLLDNAVLTGGIYSVDAQSGDENWYESLGRSEGIASYAAVNDQIYASSQEGIQALNPSDGSVNWTYELEDTQSVTGVAVNNGSIYVGTGSTYTGSDPKLYSISTSDGTEEWVVEPPGYITNQITVADDQLFYYCRQQAMIAATNAGDGSLQWTKEHGRGRSPNTVPVVVGDIVYAAMDDTLYAFSTDGVERFSVEIGGILNTPTVAGDGIYVTDRNGKLYALA</sequence>
<accession>A0A285NXY5</accession>
<evidence type="ECO:0000313" key="4">
    <source>
        <dbReference type="Proteomes" id="UP000219453"/>
    </source>
</evidence>
<gene>
    <name evidence="3" type="ORF">SAMN06269185_1901</name>
</gene>
<evidence type="ECO:0000256" key="1">
    <source>
        <dbReference type="SAM" id="MobiDB-lite"/>
    </source>
</evidence>
<dbReference type="InterPro" id="IPR002372">
    <property type="entry name" value="PQQ_rpt_dom"/>
</dbReference>
<evidence type="ECO:0000259" key="2">
    <source>
        <dbReference type="Pfam" id="PF13360"/>
    </source>
</evidence>
<dbReference type="PROSITE" id="PS51318">
    <property type="entry name" value="TAT"/>
    <property type="match status" value="1"/>
</dbReference>
<feature type="domain" description="Pyrrolo-quinoline quinone repeat" evidence="2">
    <location>
        <begin position="101"/>
        <end position="239"/>
    </location>
</feature>
<dbReference type="Proteomes" id="UP000219453">
    <property type="component" value="Unassembled WGS sequence"/>
</dbReference>
<dbReference type="InterPro" id="IPR011047">
    <property type="entry name" value="Quinoprotein_ADH-like_sf"/>
</dbReference>